<comment type="caution">
    <text evidence="1">The sequence shown here is derived from an EMBL/GenBank/DDBJ whole genome shotgun (WGS) entry which is preliminary data.</text>
</comment>
<organism evidence="1 2">
    <name type="scientific">Paenibacillus eucommiae</name>
    <dbReference type="NCBI Taxonomy" id="1355755"/>
    <lineage>
        <taxon>Bacteria</taxon>
        <taxon>Bacillati</taxon>
        <taxon>Bacillota</taxon>
        <taxon>Bacilli</taxon>
        <taxon>Bacillales</taxon>
        <taxon>Paenibacillaceae</taxon>
        <taxon>Paenibacillus</taxon>
    </lineage>
</organism>
<evidence type="ECO:0000313" key="1">
    <source>
        <dbReference type="EMBL" id="MBP1991698.1"/>
    </source>
</evidence>
<protein>
    <submittedName>
        <fullName evidence="1">Uncharacterized protein</fullName>
    </submittedName>
</protein>
<evidence type="ECO:0000313" key="2">
    <source>
        <dbReference type="Proteomes" id="UP001519287"/>
    </source>
</evidence>
<sequence>MCSKMESYENLKFSYVHYPLDSESLMLAFHLGFEHGMFGTLKLSGKGSGRKSEKERERAIVAARLPRMKHVLDLTMFLIVKVRIPGQSVTLMMFFIAKRGRRAFLGVEKRL</sequence>
<dbReference type="Proteomes" id="UP001519287">
    <property type="component" value="Unassembled WGS sequence"/>
</dbReference>
<keyword evidence="2" id="KW-1185">Reference proteome</keyword>
<proteinExistence type="predicted"/>
<reference evidence="1 2" key="1">
    <citation type="submission" date="2021-03" db="EMBL/GenBank/DDBJ databases">
        <title>Genomic Encyclopedia of Type Strains, Phase IV (KMG-IV): sequencing the most valuable type-strain genomes for metagenomic binning, comparative biology and taxonomic classification.</title>
        <authorList>
            <person name="Goeker M."/>
        </authorList>
    </citation>
    <scope>NUCLEOTIDE SEQUENCE [LARGE SCALE GENOMIC DNA]</scope>
    <source>
        <strain evidence="1 2">DSM 26048</strain>
    </source>
</reference>
<name>A0ABS4IVT3_9BACL</name>
<accession>A0ABS4IVT3</accession>
<gene>
    <name evidence="1" type="ORF">J2Z66_003305</name>
</gene>
<dbReference type="EMBL" id="JAGGLB010000010">
    <property type="protein sequence ID" value="MBP1991698.1"/>
    <property type="molecule type" value="Genomic_DNA"/>
</dbReference>